<name>A0A4U5MIT8_STECR</name>
<accession>A0A4U5MIT8</accession>
<dbReference type="AlphaFoldDB" id="A0A4U5MIT8"/>
<protein>
    <submittedName>
        <fullName evidence="1">Uncharacterized protein</fullName>
    </submittedName>
</protein>
<reference evidence="1 2" key="2">
    <citation type="journal article" date="2019" name="G3 (Bethesda)">
        <title>Hybrid Assembly of the Genome of the Entomopathogenic Nematode Steinernema carpocapsae Identifies the X-Chromosome.</title>
        <authorList>
            <person name="Serra L."/>
            <person name="Macchietto M."/>
            <person name="Macias-Munoz A."/>
            <person name="McGill C.J."/>
            <person name="Rodriguez I.M."/>
            <person name="Rodriguez B."/>
            <person name="Murad R."/>
            <person name="Mortazavi A."/>
        </authorList>
    </citation>
    <scope>NUCLEOTIDE SEQUENCE [LARGE SCALE GENOMIC DNA]</scope>
    <source>
        <strain evidence="1 2">ALL</strain>
    </source>
</reference>
<organism evidence="1 2">
    <name type="scientific">Steinernema carpocapsae</name>
    <name type="common">Entomopathogenic nematode</name>
    <dbReference type="NCBI Taxonomy" id="34508"/>
    <lineage>
        <taxon>Eukaryota</taxon>
        <taxon>Metazoa</taxon>
        <taxon>Ecdysozoa</taxon>
        <taxon>Nematoda</taxon>
        <taxon>Chromadorea</taxon>
        <taxon>Rhabditida</taxon>
        <taxon>Tylenchina</taxon>
        <taxon>Panagrolaimomorpha</taxon>
        <taxon>Strongyloidoidea</taxon>
        <taxon>Steinernematidae</taxon>
        <taxon>Steinernema</taxon>
    </lineage>
</organism>
<evidence type="ECO:0000313" key="2">
    <source>
        <dbReference type="Proteomes" id="UP000298663"/>
    </source>
</evidence>
<dbReference type="EMBL" id="AZBU02000007">
    <property type="protein sequence ID" value="TKR69300.1"/>
    <property type="molecule type" value="Genomic_DNA"/>
</dbReference>
<keyword evidence="2" id="KW-1185">Reference proteome</keyword>
<gene>
    <name evidence="1" type="ORF">L596_021476</name>
</gene>
<sequence length="205" mass="23361">MPDSSTLEITGDLHPKVLEPFLVANTLKDSQTTRLKILYSGEESEQISTRKTAKTKNLNDNWPREATDGLKLCKAVGQLLLHFPFVQRGKLGNLLLGCLLFTIDYFETVFNKWIDSNGQVKFYLRGKCDFEMKHVQQFQSTLAGCTLTQCTKRKGVQEANFQISNGKRTRSYTTFQVQTLIEAQEKRNPLDETFDFAFDSGSRLC</sequence>
<dbReference type="Proteomes" id="UP000298663">
    <property type="component" value="Unassembled WGS sequence"/>
</dbReference>
<proteinExistence type="predicted"/>
<reference evidence="1 2" key="1">
    <citation type="journal article" date="2015" name="Genome Biol.">
        <title>Comparative genomics of Steinernema reveals deeply conserved gene regulatory networks.</title>
        <authorList>
            <person name="Dillman A.R."/>
            <person name="Macchietto M."/>
            <person name="Porter C.F."/>
            <person name="Rogers A."/>
            <person name="Williams B."/>
            <person name="Antoshechkin I."/>
            <person name="Lee M.M."/>
            <person name="Goodwin Z."/>
            <person name="Lu X."/>
            <person name="Lewis E.E."/>
            <person name="Goodrich-Blair H."/>
            <person name="Stock S.P."/>
            <person name="Adams B.J."/>
            <person name="Sternberg P.W."/>
            <person name="Mortazavi A."/>
        </authorList>
    </citation>
    <scope>NUCLEOTIDE SEQUENCE [LARGE SCALE GENOMIC DNA]</scope>
    <source>
        <strain evidence="1 2">ALL</strain>
    </source>
</reference>
<evidence type="ECO:0000313" key="1">
    <source>
        <dbReference type="EMBL" id="TKR69300.1"/>
    </source>
</evidence>
<comment type="caution">
    <text evidence="1">The sequence shown here is derived from an EMBL/GenBank/DDBJ whole genome shotgun (WGS) entry which is preliminary data.</text>
</comment>